<evidence type="ECO:0000313" key="3">
    <source>
        <dbReference type="EMBL" id="PMB67715.1"/>
    </source>
</evidence>
<keyword evidence="1" id="KW-0732">Signal</keyword>
<evidence type="ECO:0000313" key="4">
    <source>
        <dbReference type="Proteomes" id="UP000235728"/>
    </source>
</evidence>
<dbReference type="PANTHER" id="PTHR42059:SF1">
    <property type="entry name" value="TNT DOMAIN-CONTAINING PROTEIN"/>
    <property type="match status" value="1"/>
</dbReference>
<dbReference type="EMBL" id="MRVG01000006">
    <property type="protein sequence ID" value="PMB67715.1"/>
    <property type="molecule type" value="Genomic_DNA"/>
</dbReference>
<reference evidence="3 4" key="1">
    <citation type="journal article" date="2016" name="Appl. Microbiol. Biotechnol.">
        <title>Characterization of T-DNA insertion mutants with decreased virulence in the entomopathogenic fungus Beauveria bassiana JEF-007.</title>
        <authorList>
            <person name="Kim S."/>
            <person name="Lee S.J."/>
            <person name="Nai Y.S."/>
            <person name="Yu J.S."/>
            <person name="Lee M.R."/>
            <person name="Yang Y.T."/>
            <person name="Kim J.S."/>
        </authorList>
    </citation>
    <scope>NUCLEOTIDE SEQUENCE [LARGE SCALE GENOMIC DNA]</scope>
    <source>
        <strain evidence="3 4">JEF-007</strain>
    </source>
</reference>
<name>A0A2N6NKB5_BEABA</name>
<evidence type="ECO:0000259" key="2">
    <source>
        <dbReference type="Pfam" id="PF14021"/>
    </source>
</evidence>
<dbReference type="Proteomes" id="UP000235728">
    <property type="component" value="Unassembled WGS sequence"/>
</dbReference>
<dbReference type="InterPro" id="IPR025331">
    <property type="entry name" value="TNT"/>
</dbReference>
<organism evidence="3 4">
    <name type="scientific">Beauveria bassiana</name>
    <name type="common">White muscardine disease fungus</name>
    <name type="synonym">Tritirachium shiotae</name>
    <dbReference type="NCBI Taxonomy" id="176275"/>
    <lineage>
        <taxon>Eukaryota</taxon>
        <taxon>Fungi</taxon>
        <taxon>Dikarya</taxon>
        <taxon>Ascomycota</taxon>
        <taxon>Pezizomycotina</taxon>
        <taxon>Sordariomycetes</taxon>
        <taxon>Hypocreomycetidae</taxon>
        <taxon>Hypocreales</taxon>
        <taxon>Cordycipitaceae</taxon>
        <taxon>Beauveria</taxon>
    </lineage>
</organism>
<feature type="domain" description="TNT" evidence="2">
    <location>
        <begin position="125"/>
        <end position="225"/>
    </location>
</feature>
<proteinExistence type="predicted"/>
<dbReference type="PANTHER" id="PTHR42059">
    <property type="entry name" value="TNT DOMAIN-CONTAINING PROTEIN"/>
    <property type="match status" value="1"/>
</dbReference>
<sequence length="285" mass="30788">MPVIAPVITLSLALLASASPLLSYRAENATKCDARDLCSGVKSTASLAGLYVCGDSRLGPLALVKDKYSMKGELGSILDNYEPFGKICPGAFLQKYGNGKGWFEYPPKDGFELGNDGEAIKRNYTLCPGDKLDRVGHENGTFLAPLGTPYEQRSLVPANMATNPKASDLTDLSGTLYNYHVYEVVKNLTVEAGHIAPWFEQPGKGMQFHLAMPVWQAVRDGFLVELCKSATYACGNRPGTDVQTWLTCNSNGRWETAGECAADQHCKLHSANTVPSCEAKKPSAN</sequence>
<feature type="chain" id="PRO_5014957305" description="TNT domain-containing protein" evidence="1">
    <location>
        <begin position="19"/>
        <end position="285"/>
    </location>
</feature>
<gene>
    <name evidence="3" type="ORF">BM221_005883</name>
</gene>
<dbReference type="Pfam" id="PF14021">
    <property type="entry name" value="TNT"/>
    <property type="match status" value="1"/>
</dbReference>
<protein>
    <recommendedName>
        <fullName evidence="2">TNT domain-containing protein</fullName>
    </recommendedName>
</protein>
<dbReference type="InterPro" id="IPR053024">
    <property type="entry name" value="Fungal_surface_NADase"/>
</dbReference>
<dbReference type="GO" id="GO:0050135">
    <property type="term" value="F:NADP+ nucleosidase activity"/>
    <property type="evidence" value="ECO:0007669"/>
    <property type="project" value="InterPro"/>
</dbReference>
<dbReference type="AlphaFoldDB" id="A0A2N6NKB5"/>
<feature type="signal peptide" evidence="1">
    <location>
        <begin position="1"/>
        <end position="18"/>
    </location>
</feature>
<dbReference type="OMA" id="WETAGEC"/>
<accession>A0A2N6NKB5</accession>
<evidence type="ECO:0000256" key="1">
    <source>
        <dbReference type="SAM" id="SignalP"/>
    </source>
</evidence>
<comment type="caution">
    <text evidence="3">The sequence shown here is derived from an EMBL/GenBank/DDBJ whole genome shotgun (WGS) entry which is preliminary data.</text>
</comment>